<accession>A0AAV4WRP1</accession>
<gene>
    <name evidence="1" type="ORF">CEXT_759961</name>
</gene>
<evidence type="ECO:0000313" key="2">
    <source>
        <dbReference type="Proteomes" id="UP001054945"/>
    </source>
</evidence>
<proteinExistence type="predicted"/>
<evidence type="ECO:0000313" key="1">
    <source>
        <dbReference type="EMBL" id="GIY85566.1"/>
    </source>
</evidence>
<organism evidence="1 2">
    <name type="scientific">Caerostris extrusa</name>
    <name type="common">Bark spider</name>
    <name type="synonym">Caerostris bankana</name>
    <dbReference type="NCBI Taxonomy" id="172846"/>
    <lineage>
        <taxon>Eukaryota</taxon>
        <taxon>Metazoa</taxon>
        <taxon>Ecdysozoa</taxon>
        <taxon>Arthropoda</taxon>
        <taxon>Chelicerata</taxon>
        <taxon>Arachnida</taxon>
        <taxon>Araneae</taxon>
        <taxon>Araneomorphae</taxon>
        <taxon>Entelegynae</taxon>
        <taxon>Araneoidea</taxon>
        <taxon>Araneidae</taxon>
        <taxon>Caerostris</taxon>
    </lineage>
</organism>
<dbReference type="EMBL" id="BPLR01016666">
    <property type="protein sequence ID" value="GIY85566.1"/>
    <property type="molecule type" value="Genomic_DNA"/>
</dbReference>
<dbReference type="AlphaFoldDB" id="A0AAV4WRP1"/>
<reference evidence="1 2" key="1">
    <citation type="submission" date="2021-06" db="EMBL/GenBank/DDBJ databases">
        <title>Caerostris extrusa draft genome.</title>
        <authorList>
            <person name="Kono N."/>
            <person name="Arakawa K."/>
        </authorList>
    </citation>
    <scope>NUCLEOTIDE SEQUENCE [LARGE SCALE GENOMIC DNA]</scope>
</reference>
<comment type="caution">
    <text evidence="1">The sequence shown here is derived from an EMBL/GenBank/DDBJ whole genome shotgun (WGS) entry which is preliminary data.</text>
</comment>
<sequence length="148" mass="16698">MAPIWAHQHLSNVVGFWLTLLSSGILMKCTKRVNLPPGIRSFRKFRQPFLPSLNDRIQDATSQQKEKTVEPPNFASGCGSPRLGAPIWAHQHLSNVVDFLITLWMLLCGILMKCVRRVNLPFETHPFVYSPSPCNLPYLSGLISISRT</sequence>
<name>A0AAV4WRP1_CAEEX</name>
<keyword evidence="2" id="KW-1185">Reference proteome</keyword>
<dbReference type="Proteomes" id="UP001054945">
    <property type="component" value="Unassembled WGS sequence"/>
</dbReference>
<protein>
    <submittedName>
        <fullName evidence="1">Uncharacterized protein</fullName>
    </submittedName>
</protein>